<dbReference type="AlphaFoldDB" id="A0A0M4LFV6"/>
<accession>A0A0M4LFV6</accession>
<evidence type="ECO:0000313" key="4">
    <source>
        <dbReference type="Proteomes" id="UP000068905"/>
    </source>
</evidence>
<name>A0A0M4LFV6_9GAMM</name>
<dbReference type="KEGG" id="tsn:W908_06035"/>
<feature type="domain" description="CSD" evidence="2">
    <location>
        <begin position="4"/>
        <end position="65"/>
    </location>
</feature>
<keyword evidence="1" id="KW-0472">Membrane</keyword>
<evidence type="ECO:0000256" key="1">
    <source>
        <dbReference type="SAM" id="Phobius"/>
    </source>
</evidence>
<keyword evidence="1" id="KW-1133">Transmembrane helix</keyword>
<dbReference type="InterPro" id="IPR011129">
    <property type="entry name" value="CSD"/>
</dbReference>
<dbReference type="GO" id="GO:0003677">
    <property type="term" value="F:DNA binding"/>
    <property type="evidence" value="ECO:0007669"/>
    <property type="project" value="UniProtKB-KW"/>
</dbReference>
<dbReference type="InterPro" id="IPR002059">
    <property type="entry name" value="CSP_DNA-bd"/>
</dbReference>
<keyword evidence="3" id="KW-0238">DNA-binding</keyword>
<evidence type="ECO:0000313" key="3">
    <source>
        <dbReference type="EMBL" id="ALE02130.1"/>
    </source>
</evidence>
<evidence type="ECO:0000259" key="2">
    <source>
        <dbReference type="PROSITE" id="PS51857"/>
    </source>
</evidence>
<dbReference type="PROSITE" id="PS51857">
    <property type="entry name" value="CSD_2"/>
    <property type="match status" value="1"/>
</dbReference>
<dbReference type="Gene3D" id="2.40.50.140">
    <property type="entry name" value="Nucleic acid-binding proteins"/>
    <property type="match status" value="1"/>
</dbReference>
<dbReference type="Pfam" id="PF00313">
    <property type="entry name" value="CSD"/>
    <property type="match status" value="1"/>
</dbReference>
<dbReference type="RefSeq" id="WP_053820344.1">
    <property type="nucleotide sequence ID" value="NZ_CP006911.1"/>
</dbReference>
<dbReference type="InterPro" id="IPR012340">
    <property type="entry name" value="NA-bd_OB-fold"/>
</dbReference>
<dbReference type="EMBL" id="CP006911">
    <property type="protein sequence ID" value="ALE02130.1"/>
    <property type="molecule type" value="Genomic_DNA"/>
</dbReference>
<reference evidence="3 4" key="1">
    <citation type="journal article" date="2015" name="Genome Announc.">
        <title>Genome Sequence of 'Candidatus Thioglobus singularis' Strain PS1, a Mixotroph from the SUP05 Clade of Marine Gammaproteobacteria.</title>
        <authorList>
            <person name="Marshall K.T."/>
            <person name="Morris R.M."/>
        </authorList>
    </citation>
    <scope>NUCLEOTIDE SEQUENCE [LARGE SCALE GENOMIC DNA]</scope>
    <source>
        <strain evidence="3 4">PS1</strain>
    </source>
</reference>
<keyword evidence="4" id="KW-1185">Reference proteome</keyword>
<dbReference type="SMART" id="SM00357">
    <property type="entry name" value="CSP"/>
    <property type="match status" value="1"/>
</dbReference>
<gene>
    <name evidence="3" type="ORF">W908_06035</name>
</gene>
<dbReference type="OrthoDB" id="9810590at2"/>
<dbReference type="GO" id="GO:0005829">
    <property type="term" value="C:cytosol"/>
    <property type="evidence" value="ECO:0007669"/>
    <property type="project" value="UniProtKB-ARBA"/>
</dbReference>
<dbReference type="SUPFAM" id="SSF50249">
    <property type="entry name" value="Nucleic acid-binding proteins"/>
    <property type="match status" value="1"/>
</dbReference>
<dbReference type="STRING" id="1125411.W908_06035"/>
<keyword evidence="1" id="KW-0812">Transmembrane</keyword>
<protein>
    <submittedName>
        <fullName evidence="3">DNA-binding protein</fullName>
    </submittedName>
</protein>
<sequence>MAKKMTGIVAQFGTKGYGFITGDDGEKYFVHQKNVFNKSRLRSDTRVKFKVESSDKGLVAVDVKLEKVVEESEPLTDNDIKAMFGVLLAFQLIVAYFVFFG</sequence>
<feature type="transmembrane region" description="Helical" evidence="1">
    <location>
        <begin position="82"/>
        <end position="100"/>
    </location>
</feature>
<proteinExistence type="predicted"/>
<organism evidence="3 4">
    <name type="scientific">Candidatus Pseudothioglobus singularis PS1</name>
    <dbReference type="NCBI Taxonomy" id="1125411"/>
    <lineage>
        <taxon>Bacteria</taxon>
        <taxon>Pseudomonadati</taxon>
        <taxon>Pseudomonadota</taxon>
        <taxon>Gammaproteobacteria</taxon>
        <taxon>Candidatus Pseudothioglobaceae</taxon>
        <taxon>Candidatus Pseudothioglobus</taxon>
    </lineage>
</organism>
<dbReference type="Proteomes" id="UP000068905">
    <property type="component" value="Chromosome"/>
</dbReference>